<dbReference type="PANTHER" id="PTHR43718:SF2">
    <property type="entry name" value="LON PROTEASE HOMOLOG, MITOCHONDRIAL"/>
    <property type="match status" value="1"/>
</dbReference>
<dbReference type="GO" id="GO:0003697">
    <property type="term" value="F:single-stranded DNA binding"/>
    <property type="evidence" value="ECO:0007669"/>
    <property type="project" value="TreeGrafter"/>
</dbReference>
<keyword evidence="4" id="KW-1185">Reference proteome</keyword>
<dbReference type="eggNOG" id="KOG2004">
    <property type="taxonomic scope" value="Eukaryota"/>
</dbReference>
<dbReference type="GO" id="GO:0005524">
    <property type="term" value="F:ATP binding"/>
    <property type="evidence" value="ECO:0007669"/>
    <property type="project" value="InterPro"/>
</dbReference>
<sequence>MEIIQVSGYISEEKEAIAQNYLIPQARSSSGLEDGQVLIETDALQSLIKWYCRESGVRNLQKHIEKILRKAAFKVVSQTQTNDDEAEAEEDEKKQKKKRNLLPLLSLILSQSLPLI</sequence>
<dbReference type="GO" id="GO:0006515">
    <property type="term" value="P:protein quality control for misfolded or incompletely synthesized proteins"/>
    <property type="evidence" value="ECO:0007669"/>
    <property type="project" value="TreeGrafter"/>
</dbReference>
<dbReference type="InterPro" id="IPR027417">
    <property type="entry name" value="P-loop_NTPase"/>
</dbReference>
<dbReference type="InParanoid" id="A0A1X7SI63"/>
<dbReference type="EnsemblMetazoa" id="Aqu2.1.01740_001">
    <property type="protein sequence ID" value="Aqu2.1.01740_001"/>
    <property type="gene ID" value="Aqu2.1.01740"/>
</dbReference>
<dbReference type="GO" id="GO:0005759">
    <property type="term" value="C:mitochondrial matrix"/>
    <property type="evidence" value="ECO:0007669"/>
    <property type="project" value="TreeGrafter"/>
</dbReference>
<dbReference type="GO" id="GO:0051131">
    <property type="term" value="P:chaperone-mediated protein complex assembly"/>
    <property type="evidence" value="ECO:0007669"/>
    <property type="project" value="TreeGrafter"/>
</dbReference>
<evidence type="ECO:0000313" key="3">
    <source>
        <dbReference type="EnsemblMetazoa" id="Aqu2.1.01740_001"/>
    </source>
</evidence>
<proteinExistence type="predicted"/>
<gene>
    <name evidence="3" type="primary">109593005</name>
</gene>
<reference evidence="4" key="1">
    <citation type="journal article" date="2010" name="Nature">
        <title>The Amphimedon queenslandica genome and the evolution of animal complexity.</title>
        <authorList>
            <person name="Srivastava M."/>
            <person name="Simakov O."/>
            <person name="Chapman J."/>
            <person name="Fahey B."/>
            <person name="Gauthier M.E."/>
            <person name="Mitros T."/>
            <person name="Richards G.S."/>
            <person name="Conaco C."/>
            <person name="Dacre M."/>
            <person name="Hellsten U."/>
            <person name="Larroux C."/>
            <person name="Putnam N.H."/>
            <person name="Stanke M."/>
            <person name="Adamska M."/>
            <person name="Darling A."/>
            <person name="Degnan S.M."/>
            <person name="Oakley T.H."/>
            <person name="Plachetzki D.C."/>
            <person name="Zhai Y."/>
            <person name="Adamski M."/>
            <person name="Calcino A."/>
            <person name="Cummins S.F."/>
            <person name="Goodstein D.M."/>
            <person name="Harris C."/>
            <person name="Jackson D.J."/>
            <person name="Leys S.P."/>
            <person name="Shu S."/>
            <person name="Woodcroft B.J."/>
            <person name="Vervoort M."/>
            <person name="Kosik K.S."/>
            <person name="Manning G."/>
            <person name="Degnan B.M."/>
            <person name="Rokhsar D.S."/>
        </authorList>
    </citation>
    <scope>NUCLEOTIDE SEQUENCE [LARGE SCALE GENOMIC DNA]</scope>
</reference>
<organism evidence="3">
    <name type="scientific">Amphimedon queenslandica</name>
    <name type="common">Sponge</name>
    <dbReference type="NCBI Taxonomy" id="400682"/>
    <lineage>
        <taxon>Eukaryota</taxon>
        <taxon>Metazoa</taxon>
        <taxon>Porifera</taxon>
        <taxon>Demospongiae</taxon>
        <taxon>Heteroscleromorpha</taxon>
        <taxon>Haplosclerida</taxon>
        <taxon>Niphatidae</taxon>
        <taxon>Amphimedon</taxon>
    </lineage>
</organism>
<dbReference type="Pfam" id="PF22667">
    <property type="entry name" value="Lon_lid"/>
    <property type="match status" value="1"/>
</dbReference>
<dbReference type="GO" id="GO:0004252">
    <property type="term" value="F:serine-type endopeptidase activity"/>
    <property type="evidence" value="ECO:0007669"/>
    <property type="project" value="InterPro"/>
</dbReference>
<reference evidence="3" key="2">
    <citation type="submission" date="2017-05" db="UniProtKB">
        <authorList>
            <consortium name="EnsemblMetazoa"/>
        </authorList>
    </citation>
    <scope>IDENTIFICATION</scope>
</reference>
<dbReference type="SUPFAM" id="SSF52540">
    <property type="entry name" value="P-loop containing nucleoside triphosphate hydrolases"/>
    <property type="match status" value="1"/>
</dbReference>
<protein>
    <recommendedName>
        <fullName evidence="2">Lon protease AAA+ ATPase lid domain-containing protein</fullName>
    </recommendedName>
</protein>
<evidence type="ECO:0000259" key="2">
    <source>
        <dbReference type="Pfam" id="PF22667"/>
    </source>
</evidence>
<dbReference type="InterPro" id="IPR054594">
    <property type="entry name" value="Lon_lid"/>
</dbReference>
<dbReference type="PANTHER" id="PTHR43718">
    <property type="entry name" value="LON PROTEASE"/>
    <property type="match status" value="1"/>
</dbReference>
<accession>A0A1X7SI63</accession>
<dbReference type="EnsemblMetazoa" id="XM_020008278.1">
    <property type="protein sequence ID" value="XP_019863837.1"/>
    <property type="gene ID" value="LOC109593005"/>
</dbReference>
<dbReference type="GO" id="GO:0007005">
    <property type="term" value="P:mitochondrion organization"/>
    <property type="evidence" value="ECO:0007669"/>
    <property type="project" value="TreeGrafter"/>
</dbReference>
<feature type="region of interest" description="Disordered" evidence="1">
    <location>
        <begin position="78"/>
        <end position="97"/>
    </location>
</feature>
<feature type="domain" description="Lon protease AAA+ ATPase lid" evidence="2">
    <location>
        <begin position="30"/>
        <end position="80"/>
    </location>
</feature>
<dbReference type="InterPro" id="IPR027065">
    <property type="entry name" value="Lon_Prtase"/>
</dbReference>
<dbReference type="STRING" id="400682.A0A1X7SI63"/>
<dbReference type="Gene3D" id="1.10.8.60">
    <property type="match status" value="1"/>
</dbReference>
<dbReference type="KEGG" id="aqu:109593005"/>
<evidence type="ECO:0000313" key="4">
    <source>
        <dbReference type="Proteomes" id="UP000007879"/>
    </source>
</evidence>
<dbReference type="GO" id="GO:0004176">
    <property type="term" value="F:ATP-dependent peptidase activity"/>
    <property type="evidence" value="ECO:0007669"/>
    <property type="project" value="InterPro"/>
</dbReference>
<dbReference type="Proteomes" id="UP000007879">
    <property type="component" value="Unassembled WGS sequence"/>
</dbReference>
<evidence type="ECO:0000256" key="1">
    <source>
        <dbReference type="SAM" id="MobiDB-lite"/>
    </source>
</evidence>
<dbReference type="AlphaFoldDB" id="A0A1X7SI63"/>
<name>A0A1X7SI63_AMPQE</name>
<dbReference type="OrthoDB" id="2411602at2759"/>